<dbReference type="PROSITE" id="PS00571">
    <property type="entry name" value="AMIDASES"/>
    <property type="match status" value="1"/>
</dbReference>
<gene>
    <name evidence="5" type="ORF">RRU01S_24_00630</name>
</gene>
<dbReference type="RefSeq" id="WP_045231698.1">
    <property type="nucleotide sequence ID" value="NZ_BBJU01000024.1"/>
</dbReference>
<dbReference type="SUPFAM" id="SSF75304">
    <property type="entry name" value="Amidase signature (AS) enzymes"/>
    <property type="match status" value="1"/>
</dbReference>
<comment type="caution">
    <text evidence="5">The sequence shown here is derived from an EMBL/GenBank/DDBJ whole genome shotgun (WGS) entry which is preliminary data.</text>
</comment>
<dbReference type="GO" id="GO:0016787">
    <property type="term" value="F:hydrolase activity"/>
    <property type="evidence" value="ECO:0007669"/>
    <property type="project" value="UniProtKB-KW"/>
</dbReference>
<organism evidence="5 6">
    <name type="scientific">Agrobacterium rubi TR3 = NBRC 13261</name>
    <dbReference type="NCBI Taxonomy" id="1368415"/>
    <lineage>
        <taxon>Bacteria</taxon>
        <taxon>Pseudomonadati</taxon>
        <taxon>Pseudomonadota</taxon>
        <taxon>Alphaproteobacteria</taxon>
        <taxon>Hyphomicrobiales</taxon>
        <taxon>Rhizobiaceae</taxon>
        <taxon>Rhizobium/Agrobacterium group</taxon>
        <taxon>Agrobacterium</taxon>
    </lineage>
</organism>
<proteinExistence type="inferred from homology"/>
<feature type="domain" description="Amidase" evidence="4">
    <location>
        <begin position="23"/>
        <end position="447"/>
    </location>
</feature>
<evidence type="ECO:0000259" key="4">
    <source>
        <dbReference type="Pfam" id="PF01425"/>
    </source>
</evidence>
<dbReference type="Gene3D" id="3.90.1300.10">
    <property type="entry name" value="Amidase signature (AS) domain"/>
    <property type="match status" value="1"/>
</dbReference>
<keyword evidence="5" id="KW-0378">Hydrolase</keyword>
<evidence type="ECO:0000256" key="2">
    <source>
        <dbReference type="ARBA" id="ARBA00009199"/>
    </source>
</evidence>
<dbReference type="EMBL" id="BBJU01000024">
    <property type="protein sequence ID" value="GAK72185.1"/>
    <property type="molecule type" value="Genomic_DNA"/>
</dbReference>
<dbReference type="OrthoDB" id="9777859at2"/>
<name>A0A081CZT9_9HYPH</name>
<comment type="similarity">
    <text evidence="2">Belongs to the amidase family.</text>
</comment>
<dbReference type="InterPro" id="IPR020556">
    <property type="entry name" value="Amidase_CS"/>
</dbReference>
<dbReference type="Pfam" id="PF01425">
    <property type="entry name" value="Amidase"/>
    <property type="match status" value="1"/>
</dbReference>
<dbReference type="eggNOG" id="COG0154">
    <property type="taxonomic scope" value="Bacteria"/>
</dbReference>
<dbReference type="NCBIfam" id="NF005688">
    <property type="entry name" value="PRK07488.1"/>
    <property type="match status" value="1"/>
</dbReference>
<evidence type="ECO:0000313" key="5">
    <source>
        <dbReference type="EMBL" id="GAK72185.1"/>
    </source>
</evidence>
<dbReference type="PANTHER" id="PTHR11895:SF151">
    <property type="entry name" value="GLUTAMYL-TRNA(GLN) AMIDOTRANSFERASE SUBUNIT A"/>
    <property type="match status" value="1"/>
</dbReference>
<sequence>MVPITSLAQTLERLRRKDYSCLELVETLIARCEAAKALNALLATDWDGLRRSAKKIDRHGNAGVGLCGIPLCFKANIATGIFPTSAATPALINHLPKIPSRVAERLFSAGALPGASGNMHELSFGITSNNYATGAVRNPWNPGLIPGGSSGGVAAAVASRLMLGGIGTDTGASVRLPAALCGVVGFRPTLGRYPGDRIIPVSPTRDTAGIIAQCVADVVILDQVISRRPARIPPVPLKGLRIGLPTTYFYGDLDADVALAAETTIRLLANRGVTFVEANIPHLEDLNNGASLPIALYEFPHALKQYLDEFVGTVSFSDVIKEIRSPDVADIVNAQIEGHQISNAEYELARHSFRPRLQAAYRNYFRLYRLDAILFPTAPLAAKAIGQDSSVIHNGSMVNTFKIYVRNVDPSSNAGLPGLSLPVGLTPDRLPVGMEIDGLAGSDHRLLAIGAALEKAINFRSFSDVPN</sequence>
<accession>A0A081CZT9</accession>
<protein>
    <recommendedName>
        <fullName evidence="3">Indoleacetamide hydrolase</fullName>
    </recommendedName>
</protein>
<dbReference type="InterPro" id="IPR000120">
    <property type="entry name" value="Amidase"/>
</dbReference>
<dbReference type="Proteomes" id="UP000028701">
    <property type="component" value="Unassembled WGS sequence"/>
</dbReference>
<comment type="function">
    <text evidence="1">Hydrolyzes indole-3-acetamide (IAM) into indole-3-acetic acid (IAA).</text>
</comment>
<evidence type="ECO:0000256" key="1">
    <source>
        <dbReference type="ARBA" id="ARBA00003871"/>
    </source>
</evidence>
<dbReference type="PANTHER" id="PTHR11895">
    <property type="entry name" value="TRANSAMIDASE"/>
    <property type="match status" value="1"/>
</dbReference>
<evidence type="ECO:0000256" key="3">
    <source>
        <dbReference type="ARBA" id="ARBA00021874"/>
    </source>
</evidence>
<evidence type="ECO:0000313" key="6">
    <source>
        <dbReference type="Proteomes" id="UP000028701"/>
    </source>
</evidence>
<dbReference type="InterPro" id="IPR023631">
    <property type="entry name" value="Amidase_dom"/>
</dbReference>
<reference evidence="5 6" key="1">
    <citation type="submission" date="2014-08" db="EMBL/GenBank/DDBJ databases">
        <title>Whole genome shotgun sequence of Rhizobium rubi NBRC 13261.</title>
        <authorList>
            <person name="Katano-Makiyama Y."/>
            <person name="Hosoyama A."/>
            <person name="Hashimoto M."/>
            <person name="Hosoyama Y."/>
            <person name="Noguchi M."/>
            <person name="Tsuchikane K."/>
            <person name="Uohara A."/>
            <person name="Ohji S."/>
            <person name="Ichikawa N."/>
            <person name="Kimura A."/>
            <person name="Yamazoe A."/>
            <person name="Fujita N."/>
        </authorList>
    </citation>
    <scope>NUCLEOTIDE SEQUENCE [LARGE SCALE GENOMIC DNA]</scope>
    <source>
        <strain evidence="5 6">NBRC 13261</strain>
    </source>
</reference>
<dbReference type="AlphaFoldDB" id="A0A081CZT9"/>
<dbReference type="InterPro" id="IPR036928">
    <property type="entry name" value="AS_sf"/>
</dbReference>